<gene>
    <name evidence="3" type="ORF">HNR19_002555</name>
</gene>
<keyword evidence="2" id="KW-1133">Transmembrane helix</keyword>
<dbReference type="AlphaFoldDB" id="A0A853C3T3"/>
<feature type="transmembrane region" description="Helical" evidence="2">
    <location>
        <begin position="33"/>
        <end position="53"/>
    </location>
</feature>
<protein>
    <submittedName>
        <fullName evidence="3">Uncharacterized protein</fullName>
    </submittedName>
</protein>
<feature type="region of interest" description="Disordered" evidence="1">
    <location>
        <begin position="1"/>
        <end position="25"/>
    </location>
</feature>
<name>A0A853C3T3_9ACTN</name>
<reference evidence="3 4" key="1">
    <citation type="submission" date="2020-07" db="EMBL/GenBank/DDBJ databases">
        <title>Sequencing the genomes of 1000 actinobacteria strains.</title>
        <authorList>
            <person name="Klenk H.-P."/>
        </authorList>
    </citation>
    <scope>NUCLEOTIDE SEQUENCE [LARGE SCALE GENOMIC DNA]</scope>
    <source>
        <strain evidence="3 4">DSM 103833</strain>
    </source>
</reference>
<organism evidence="3 4">
    <name type="scientific">Nocardioides thalensis</name>
    <dbReference type="NCBI Taxonomy" id="1914755"/>
    <lineage>
        <taxon>Bacteria</taxon>
        <taxon>Bacillati</taxon>
        <taxon>Actinomycetota</taxon>
        <taxon>Actinomycetes</taxon>
        <taxon>Propionibacteriales</taxon>
        <taxon>Nocardioidaceae</taxon>
        <taxon>Nocardioides</taxon>
    </lineage>
</organism>
<feature type="transmembrane region" description="Helical" evidence="2">
    <location>
        <begin position="124"/>
        <end position="148"/>
    </location>
</feature>
<evidence type="ECO:0000313" key="4">
    <source>
        <dbReference type="Proteomes" id="UP000530424"/>
    </source>
</evidence>
<sequence>MSFSTTPPAARTDVQEAPLRRPRTMSRTTIRQVGVGLALGAAAWATSVAFHGFNPETETGTRVTGVAGLLFQCGLLALVHVHMATRATGTKKVNGWLLNVERLLLVLAIVWTLCHTALPSQRDATWLAVLDFSWPLSMLGMLLIGVSIAIKGRWRGMARAWSLVAETWVIVTMPALGILGESGGTVVGVAHLVLGYGALGLILAARPDLVVAVEDR</sequence>
<evidence type="ECO:0000313" key="3">
    <source>
        <dbReference type="EMBL" id="NYJ01857.1"/>
    </source>
</evidence>
<dbReference type="RefSeq" id="WP_179668293.1">
    <property type="nucleotide sequence ID" value="NZ_JACCFP010000001.1"/>
</dbReference>
<dbReference type="EMBL" id="JACCFP010000001">
    <property type="protein sequence ID" value="NYJ01857.1"/>
    <property type="molecule type" value="Genomic_DNA"/>
</dbReference>
<comment type="caution">
    <text evidence="3">The sequence shown here is derived from an EMBL/GenBank/DDBJ whole genome shotgun (WGS) entry which is preliminary data.</text>
</comment>
<evidence type="ECO:0000256" key="2">
    <source>
        <dbReference type="SAM" id="Phobius"/>
    </source>
</evidence>
<evidence type="ECO:0000256" key="1">
    <source>
        <dbReference type="SAM" id="MobiDB-lite"/>
    </source>
</evidence>
<keyword evidence="2" id="KW-0472">Membrane</keyword>
<accession>A0A853C3T3</accession>
<feature type="transmembrane region" description="Helical" evidence="2">
    <location>
        <begin position="160"/>
        <end position="179"/>
    </location>
</feature>
<feature type="transmembrane region" description="Helical" evidence="2">
    <location>
        <begin position="185"/>
        <end position="205"/>
    </location>
</feature>
<feature type="transmembrane region" description="Helical" evidence="2">
    <location>
        <begin position="96"/>
        <end position="118"/>
    </location>
</feature>
<keyword evidence="2" id="KW-0812">Transmembrane</keyword>
<keyword evidence="4" id="KW-1185">Reference proteome</keyword>
<dbReference type="Proteomes" id="UP000530424">
    <property type="component" value="Unassembled WGS sequence"/>
</dbReference>
<feature type="transmembrane region" description="Helical" evidence="2">
    <location>
        <begin position="65"/>
        <end position="84"/>
    </location>
</feature>
<proteinExistence type="predicted"/>